<keyword evidence="2" id="KW-0732">Signal</keyword>
<dbReference type="InterPro" id="IPR041246">
    <property type="entry name" value="Bact_MG10"/>
</dbReference>
<dbReference type="InterPro" id="IPR041203">
    <property type="entry name" value="Bact_A2M_MG5"/>
</dbReference>
<dbReference type="RefSeq" id="WP_150435788.1">
    <property type="nucleotide sequence ID" value="NZ_VYKJ01000007.1"/>
</dbReference>
<evidence type="ECO:0000313" key="6">
    <source>
        <dbReference type="EMBL" id="KAA8998989.1"/>
    </source>
</evidence>
<evidence type="ECO:0000256" key="1">
    <source>
        <dbReference type="ARBA" id="ARBA00010556"/>
    </source>
</evidence>
<dbReference type="Pfam" id="PF11974">
    <property type="entry name" value="bMG3"/>
    <property type="match status" value="1"/>
</dbReference>
<feature type="region of interest" description="Disordered" evidence="3">
    <location>
        <begin position="576"/>
        <end position="602"/>
    </location>
</feature>
<dbReference type="EMBL" id="VYKJ01000007">
    <property type="protein sequence ID" value="KAA8998989.1"/>
    <property type="molecule type" value="Genomic_DNA"/>
</dbReference>
<evidence type="ECO:0000259" key="4">
    <source>
        <dbReference type="SMART" id="SM01359"/>
    </source>
</evidence>
<dbReference type="Pfam" id="PF01835">
    <property type="entry name" value="MG2"/>
    <property type="match status" value="1"/>
</dbReference>
<dbReference type="Pfam" id="PF07703">
    <property type="entry name" value="A2M_BRD"/>
    <property type="match status" value="1"/>
</dbReference>
<reference evidence="6 7" key="1">
    <citation type="submission" date="2019-09" db="EMBL/GenBank/DDBJ databases">
        <authorList>
            <person name="Li Y."/>
        </authorList>
    </citation>
    <scope>NUCLEOTIDE SEQUENCE [LARGE SCALE GENOMIC DNA]</scope>
    <source>
        <strain evidence="6 7">L3-3HA</strain>
    </source>
</reference>
<dbReference type="InterPro" id="IPR008930">
    <property type="entry name" value="Terpenoid_cyclase/PrenylTrfase"/>
</dbReference>
<dbReference type="SMART" id="SM01359">
    <property type="entry name" value="A2M_N_2"/>
    <property type="match status" value="1"/>
</dbReference>
<comment type="caution">
    <text evidence="6">The sequence shown here is derived from an EMBL/GenBank/DDBJ whole genome shotgun (WGS) entry which is preliminary data.</text>
</comment>
<dbReference type="Pfam" id="PF17972">
    <property type="entry name" value="bMG5"/>
    <property type="match status" value="1"/>
</dbReference>
<feature type="domain" description="Alpha-2-macroglobulin" evidence="5">
    <location>
        <begin position="1293"/>
        <end position="1382"/>
    </location>
</feature>
<dbReference type="InterPro" id="IPR002890">
    <property type="entry name" value="MG2"/>
</dbReference>
<dbReference type="InterPro" id="IPR001599">
    <property type="entry name" value="Macroglobln_a2"/>
</dbReference>
<proteinExistence type="inferred from homology"/>
<dbReference type="InterPro" id="IPR051802">
    <property type="entry name" value="YfhM-like"/>
</dbReference>
<dbReference type="CDD" id="cd02891">
    <property type="entry name" value="A2M_like"/>
    <property type="match status" value="1"/>
</dbReference>
<evidence type="ECO:0000313" key="7">
    <source>
        <dbReference type="Proteomes" id="UP000335415"/>
    </source>
</evidence>
<evidence type="ECO:0000256" key="3">
    <source>
        <dbReference type="SAM" id="MobiDB-lite"/>
    </source>
</evidence>
<dbReference type="GO" id="GO:0004866">
    <property type="term" value="F:endopeptidase inhibitor activity"/>
    <property type="evidence" value="ECO:0007669"/>
    <property type="project" value="InterPro"/>
</dbReference>
<accession>A0A5J5FYG1</accession>
<organism evidence="6 7">
    <name type="scientific">Affinibrenneria salicis</name>
    <dbReference type="NCBI Taxonomy" id="2590031"/>
    <lineage>
        <taxon>Bacteria</taxon>
        <taxon>Pseudomonadati</taxon>
        <taxon>Pseudomonadota</taxon>
        <taxon>Gammaproteobacteria</taxon>
        <taxon>Enterobacterales</taxon>
        <taxon>Pectobacteriaceae</taxon>
        <taxon>Affinibrenneria</taxon>
    </lineage>
</organism>
<evidence type="ECO:0000259" key="5">
    <source>
        <dbReference type="SMART" id="SM01360"/>
    </source>
</evidence>
<dbReference type="Gene3D" id="2.60.40.3710">
    <property type="match status" value="1"/>
</dbReference>
<protein>
    <submittedName>
        <fullName evidence="6">Alpha-2-macroglobulin family protein</fullName>
    </submittedName>
</protein>
<gene>
    <name evidence="6" type="ORF">FJU30_15035</name>
</gene>
<feature type="domain" description="Alpha-2-macroglobulin bait region" evidence="4">
    <location>
        <begin position="1087"/>
        <end position="1226"/>
    </location>
</feature>
<feature type="compositionally biased region" description="Acidic residues" evidence="3">
    <location>
        <begin position="583"/>
        <end position="600"/>
    </location>
</feature>
<dbReference type="InterPro" id="IPR021868">
    <property type="entry name" value="Alpha_2_Macroglob_MG3"/>
</dbReference>
<dbReference type="SMART" id="SM01360">
    <property type="entry name" value="A2M"/>
    <property type="match status" value="1"/>
</dbReference>
<dbReference type="PANTHER" id="PTHR40094:SF1">
    <property type="entry name" value="UBIQUITIN DOMAIN-CONTAINING PROTEIN"/>
    <property type="match status" value="1"/>
</dbReference>
<comment type="similarity">
    <text evidence="1">Belongs to the protease inhibitor I39 (alpha-2-macroglobulin) family. Bacterial alpha-2-macroglobulin subfamily.</text>
</comment>
<dbReference type="PANTHER" id="PTHR40094">
    <property type="entry name" value="ALPHA-2-MACROGLOBULIN HOMOLOG"/>
    <property type="match status" value="1"/>
</dbReference>
<dbReference type="Pfam" id="PF00207">
    <property type="entry name" value="A2M"/>
    <property type="match status" value="1"/>
</dbReference>
<dbReference type="InterPro" id="IPR011625">
    <property type="entry name" value="A2M_N_BRD"/>
</dbReference>
<dbReference type="OrthoDB" id="9767116at2"/>
<dbReference type="SUPFAM" id="SSF48239">
    <property type="entry name" value="Terpenoid cyclases/Protein prenyltransferases"/>
    <property type="match status" value="1"/>
</dbReference>
<dbReference type="Gene3D" id="1.50.10.20">
    <property type="match status" value="1"/>
</dbReference>
<keyword evidence="7" id="KW-1185">Reference proteome</keyword>
<evidence type="ECO:0000256" key="2">
    <source>
        <dbReference type="ARBA" id="ARBA00022729"/>
    </source>
</evidence>
<dbReference type="Proteomes" id="UP000335415">
    <property type="component" value="Unassembled WGS sequence"/>
</dbReference>
<name>A0A5J5FYG1_9GAMM</name>
<sequence length="1989" mass="219561">MDLLRFILRLPFILLRAIGRVIGLILRALARFLRPLTGEIRWQPPRWLPWLGRASRAAEAWVNRYPGRLSLAIVLLAALSGALFYGYHWLQNRPSPIDPAPMTRLNATVNVQPPATPDYRAARQAPQRLELHFSAPAAPIAQIGKTIAQGVTLTPATGGVWTWENERTLVFTAQKTLPMGQRWQIKLDAQRLLAPQIVLDKTQYEFTTQAFGYRFGQPEFYQDPQNPQQKKAIFPVIFNAPVDVVSFEKQIALSLPPAQSLAWSVVYDDKKTQAWVHSAPLALPDKAGQVRLSIGEGVKSTVAAGPVEQAQSSTLAVPGLYSLAVTDVGAVVAESGDGQSARALIVGASDAVNERQIKTAVRAWLLPQHRPGREEESRDPEDFYRWSVDDIDNQIMAQSSALTLTLNDVEQPNQPQFSFAFDAPANRFLLVEIDNALTSVGGYKLKEKIYRVVNVADYPQTLRFMSQGALLSLQGEKKITVAARNVPGLQLDIKRVIPGQLQHIVSFKERIFSAAGFRRLDADYFTEHFTYHTALDNARPGETTYQGIDLGRYLGADGQPKRGIFLLSLTPWDPHKAARGAQEDEDQYDGDESEEDEGSDGADSRFVVITDLGIISKKSQDESRDVFVQSISAGSPVSGASVSVVAKNGVTLLKRTTGADGHVRFPSLEAFRNERSPVMLLVEKEGDVSFLPLSAWYDRGLDFSRFDTYGAENPVDPRTLSSYLFSDRGLYRPGDTFHIGLITRTLDWQTSLAGMPLRAEIRDPRATVMSSQPLTLDSSGFSELSYATAENSPTGEWMVYLYLLDKDNNNSRLLGSTSVQVKAFEPDQMKVALKLTPDRPQGWIKPQELKAAIEVQNLFGTPAQNRRVSSRLTLRPVYPSFGQYPDYRFYENRRSDENVESGLEDQTTDANGQAEIPLGMNSWADATWQLQLVAEAFEAGGGRSVSAAANALISPYDYLVGVRADGDLDYINHRAVRHLNVIAINSRLETIPLADLSAELVEQKYLSVLTRQDSGVYKYQSRLKEELVATQPLTLAPQGGDITLATDKPGTFVLAIKDKSGRVLNRVNYTVAGNANVSRSLDRNAELKLKLNKALYRPGEEIEVAINAPYTGSGIITIERDKVYSWQWFHSTTTSSVQKIRLPAEMEGNGYINVQFVRDQNSDEIFMSPLSYGVLPFSISREGRQAAIAVSAPPLIKPGETLAIHVTTDSPQKVAVFAVDEGILQVARYRLRDPLDYFFRKRTLSVESAQILDLILPEFSKLAARSSAPGGDGGEGMDLHLNPFKRKQDKPVTYWSGLREVNGSATFNYPVPDYFNGKIRVMAVSVTPQRIGHAQSATTVRDDFVLTPSLPATVAPGDEFDVSVGVANNLTTLNGGKAEVKVALTLPPALQAVGESERTLTLAEKQEGMASFRLRALDLPGSASVVFSASGADKSARRSLSLSVRPAMPYRTQSVMGRMAGRQQSVDHLRQMFPAFARREALVSYSPLVLTDGLAKYLADYPNDSSEQIVSRAVPLLFQLRHPEMRADMSEAQIREQLKRTLGVLLSRQNNQGAIGTWRSTPQPDPFMTAYAVQFLLEAREAGYPVPDALLGAANGYLRQLAADNGRRDLSELRLRSFAAWLLTRQQEVTTGLLATVQSQLQADYPQDWRQDLAALYLAASYSLLQMDDEADRLLQPTWQQLNRAWDKAWWTRDYLDPLVRDSTRLYLISRHFPQKAAQMPPQLLENIVLNLQSGRFTTLSSAMSILALDRYASLTAARTAPQGELTISSKGEDDKTQVISTLQGLVARASFSADSRALQFSNPGSAPAWYVVTQSGYDRHAPREAVARGLEISREYTDEQGKPLAQVTLGQKVNVHVKIRAIAGEGLADLAIVDLLPGGFEVVQQTPPPAGEEDEAQETDEAADDVWLSPLSVGGSGWRPDYSDIREDRVILYGSATREVQAFVYQIKSTNSGVFSVPPAYGEAMYDREIQAMSAGRAPLTVVPPAAR</sequence>
<dbReference type="Pfam" id="PF17973">
    <property type="entry name" value="bMG10"/>
    <property type="match status" value="1"/>
</dbReference>
<dbReference type="Gene3D" id="2.60.40.1930">
    <property type="match status" value="1"/>
</dbReference>